<reference evidence="3" key="1">
    <citation type="submission" date="2021-02" db="EMBL/GenBank/DDBJ databases">
        <authorList>
            <person name="Nowell W R."/>
        </authorList>
    </citation>
    <scope>NUCLEOTIDE SEQUENCE</scope>
</reference>
<sequence>MRFYVQSLANHSVLIGSFLRPAKTIFSNVNHLILISQIDLTLNNENKRFPVLSENEYRTLSKGLDSFIPDVQLIMDESVEVRHF</sequence>
<dbReference type="Proteomes" id="UP000663887">
    <property type="component" value="Unassembled WGS sequence"/>
</dbReference>
<dbReference type="Proteomes" id="UP000663866">
    <property type="component" value="Unassembled WGS sequence"/>
</dbReference>
<comment type="caution">
    <text evidence="3">The sequence shown here is derived from an EMBL/GenBank/DDBJ whole genome shotgun (WGS) entry which is preliminary data.</text>
</comment>
<evidence type="ECO:0000313" key="2">
    <source>
        <dbReference type="EMBL" id="CAF2142963.1"/>
    </source>
</evidence>
<evidence type="ECO:0000313" key="1">
    <source>
        <dbReference type="EMBL" id="CAF2141043.1"/>
    </source>
</evidence>
<keyword evidence="4" id="KW-1185">Reference proteome</keyword>
<dbReference type="EMBL" id="CAJOBG010040542">
    <property type="protein sequence ID" value="CAF4399470.1"/>
    <property type="molecule type" value="Genomic_DNA"/>
</dbReference>
<dbReference type="EMBL" id="CAJNRF010012650">
    <property type="protein sequence ID" value="CAF2142963.1"/>
    <property type="molecule type" value="Genomic_DNA"/>
</dbReference>
<gene>
    <name evidence="3" type="ORF">OVN521_LOCUS34791</name>
    <name evidence="2" type="ORF">WKI299_LOCUS28725</name>
    <name evidence="1" type="ORF">XDN619_LOCUS26734</name>
</gene>
<proteinExistence type="predicted"/>
<evidence type="ECO:0000313" key="4">
    <source>
        <dbReference type="Proteomes" id="UP000663866"/>
    </source>
</evidence>
<dbReference type="EMBL" id="CAJNRG010012563">
    <property type="protein sequence ID" value="CAF2141043.1"/>
    <property type="molecule type" value="Genomic_DNA"/>
</dbReference>
<dbReference type="AlphaFoldDB" id="A0A820P965"/>
<dbReference type="Proteomes" id="UP000663856">
    <property type="component" value="Unassembled WGS sequence"/>
</dbReference>
<evidence type="ECO:0000313" key="3">
    <source>
        <dbReference type="EMBL" id="CAF4399470.1"/>
    </source>
</evidence>
<organism evidence="3 4">
    <name type="scientific">Rotaria magnacalcarata</name>
    <dbReference type="NCBI Taxonomy" id="392030"/>
    <lineage>
        <taxon>Eukaryota</taxon>
        <taxon>Metazoa</taxon>
        <taxon>Spiralia</taxon>
        <taxon>Gnathifera</taxon>
        <taxon>Rotifera</taxon>
        <taxon>Eurotatoria</taxon>
        <taxon>Bdelloidea</taxon>
        <taxon>Philodinida</taxon>
        <taxon>Philodinidae</taxon>
        <taxon>Rotaria</taxon>
    </lineage>
</organism>
<name>A0A820P965_9BILA</name>
<protein>
    <submittedName>
        <fullName evidence="3">Uncharacterized protein</fullName>
    </submittedName>
</protein>
<accession>A0A820P965</accession>